<reference evidence="1 2" key="1">
    <citation type="journal article" date="2021" name="Sci. Rep.">
        <title>The genome of the diatom Chaetoceros tenuissimus carries an ancient integrated fragment of an extant virus.</title>
        <authorList>
            <person name="Hongo Y."/>
            <person name="Kimura K."/>
            <person name="Takaki Y."/>
            <person name="Yoshida Y."/>
            <person name="Baba S."/>
            <person name="Kobayashi G."/>
            <person name="Nagasaki K."/>
            <person name="Hano T."/>
            <person name="Tomaru Y."/>
        </authorList>
    </citation>
    <scope>NUCLEOTIDE SEQUENCE [LARGE SCALE GENOMIC DNA]</scope>
    <source>
        <strain evidence="1 2">NIES-3715</strain>
    </source>
</reference>
<dbReference type="InterPro" id="IPR053139">
    <property type="entry name" value="Surface_bspA-like"/>
</dbReference>
<dbReference type="Pfam" id="PF13306">
    <property type="entry name" value="LRR_5"/>
    <property type="match status" value="1"/>
</dbReference>
<dbReference type="SUPFAM" id="SSF52058">
    <property type="entry name" value="L domain-like"/>
    <property type="match status" value="1"/>
</dbReference>
<dbReference type="PANTHER" id="PTHR45661">
    <property type="entry name" value="SURFACE ANTIGEN"/>
    <property type="match status" value="1"/>
</dbReference>
<dbReference type="Proteomes" id="UP001054902">
    <property type="component" value="Unassembled WGS sequence"/>
</dbReference>
<dbReference type="PANTHER" id="PTHR45661:SF3">
    <property type="entry name" value="IG-LIKE DOMAIN-CONTAINING PROTEIN"/>
    <property type="match status" value="1"/>
</dbReference>
<sequence length="277" mass="32002">MKLKRNLTDKEWAEIAALGPGFQTFQGKKTLFWNEVSLYDVNTGEYFDYDKEERESWEVIIVLPGVEVIPTYVFRHCINLEKVIMADTVQRIEKEAFFCCMSLEFVKLSRSLEYVGESAFDGCQALTSIFIPPSCTEICNEAFWGCRKLIILSIPRTTEIGDNVIASTKLIKSSHFDEDELQTDVIGNYENNEQVNAWIKNMNGDDDEYALHRACSSFNPITDIVYGIVKRKEIVSFWKKNEIGINPLKYLEENPFADVHQHTLMKRYILEMMGEIV</sequence>
<proteinExistence type="predicted"/>
<evidence type="ECO:0000313" key="1">
    <source>
        <dbReference type="EMBL" id="GFH47058.1"/>
    </source>
</evidence>
<dbReference type="AlphaFoldDB" id="A0AAD3H1W1"/>
<evidence type="ECO:0008006" key="3">
    <source>
        <dbReference type="Google" id="ProtNLM"/>
    </source>
</evidence>
<accession>A0AAD3H1W1</accession>
<dbReference type="EMBL" id="BLLK01000022">
    <property type="protein sequence ID" value="GFH47058.1"/>
    <property type="molecule type" value="Genomic_DNA"/>
</dbReference>
<organism evidence="1 2">
    <name type="scientific">Chaetoceros tenuissimus</name>
    <dbReference type="NCBI Taxonomy" id="426638"/>
    <lineage>
        <taxon>Eukaryota</taxon>
        <taxon>Sar</taxon>
        <taxon>Stramenopiles</taxon>
        <taxon>Ochrophyta</taxon>
        <taxon>Bacillariophyta</taxon>
        <taxon>Coscinodiscophyceae</taxon>
        <taxon>Chaetocerotophycidae</taxon>
        <taxon>Chaetocerotales</taxon>
        <taxon>Chaetocerotaceae</taxon>
        <taxon>Chaetoceros</taxon>
    </lineage>
</organism>
<protein>
    <recommendedName>
        <fullName evidence="3">Leucine-rich repeat domain-containing protein</fullName>
    </recommendedName>
</protein>
<name>A0AAD3H1W1_9STRA</name>
<evidence type="ECO:0000313" key="2">
    <source>
        <dbReference type="Proteomes" id="UP001054902"/>
    </source>
</evidence>
<dbReference type="Gene3D" id="3.80.10.10">
    <property type="entry name" value="Ribonuclease Inhibitor"/>
    <property type="match status" value="1"/>
</dbReference>
<gene>
    <name evidence="1" type="ORF">CTEN210_03533</name>
</gene>
<keyword evidence="2" id="KW-1185">Reference proteome</keyword>
<dbReference type="InterPro" id="IPR032675">
    <property type="entry name" value="LRR_dom_sf"/>
</dbReference>
<comment type="caution">
    <text evidence="1">The sequence shown here is derived from an EMBL/GenBank/DDBJ whole genome shotgun (WGS) entry which is preliminary data.</text>
</comment>
<dbReference type="InterPro" id="IPR026906">
    <property type="entry name" value="LRR_5"/>
</dbReference>